<proteinExistence type="predicted"/>
<gene>
    <name evidence="2" type="ORF">ACFSAH_12040</name>
</gene>
<dbReference type="SUPFAM" id="SSF52499">
    <property type="entry name" value="Isochorismatase-like hydrolases"/>
    <property type="match status" value="1"/>
</dbReference>
<dbReference type="InterPro" id="IPR000868">
    <property type="entry name" value="Isochorismatase-like_dom"/>
</dbReference>
<dbReference type="EMBL" id="JBHUDG010000018">
    <property type="protein sequence ID" value="MFD1630613.1"/>
    <property type="molecule type" value="Genomic_DNA"/>
</dbReference>
<organism evidence="2 3">
    <name type="scientific">Pseudopedobacter beijingensis</name>
    <dbReference type="NCBI Taxonomy" id="1207056"/>
    <lineage>
        <taxon>Bacteria</taxon>
        <taxon>Pseudomonadati</taxon>
        <taxon>Bacteroidota</taxon>
        <taxon>Sphingobacteriia</taxon>
        <taxon>Sphingobacteriales</taxon>
        <taxon>Sphingobacteriaceae</taxon>
        <taxon>Pseudopedobacter</taxon>
    </lineage>
</organism>
<name>A0ABW4ICZ8_9SPHI</name>
<evidence type="ECO:0000313" key="3">
    <source>
        <dbReference type="Proteomes" id="UP001597118"/>
    </source>
</evidence>
<dbReference type="Pfam" id="PF00857">
    <property type="entry name" value="Isochorismatase"/>
    <property type="match status" value="1"/>
</dbReference>
<dbReference type="CDD" id="cd00431">
    <property type="entry name" value="cysteine_hydrolases"/>
    <property type="match status" value="1"/>
</dbReference>
<reference evidence="3" key="1">
    <citation type="journal article" date="2019" name="Int. J. Syst. Evol. Microbiol.">
        <title>The Global Catalogue of Microorganisms (GCM) 10K type strain sequencing project: providing services to taxonomists for standard genome sequencing and annotation.</title>
        <authorList>
            <consortium name="The Broad Institute Genomics Platform"/>
            <consortium name="The Broad Institute Genome Sequencing Center for Infectious Disease"/>
            <person name="Wu L."/>
            <person name="Ma J."/>
        </authorList>
    </citation>
    <scope>NUCLEOTIDE SEQUENCE [LARGE SCALE GENOMIC DNA]</scope>
    <source>
        <strain evidence="3">CCUG 53762</strain>
    </source>
</reference>
<dbReference type="InterPro" id="IPR036380">
    <property type="entry name" value="Isochorismatase-like_sf"/>
</dbReference>
<comment type="caution">
    <text evidence="2">The sequence shown here is derived from an EMBL/GenBank/DDBJ whole genome shotgun (WGS) entry which is preliminary data.</text>
</comment>
<dbReference type="PANTHER" id="PTHR47044">
    <property type="entry name" value="OS02G0276400 PROTEIN"/>
    <property type="match status" value="1"/>
</dbReference>
<accession>A0ABW4ICZ8</accession>
<keyword evidence="3" id="KW-1185">Reference proteome</keyword>
<dbReference type="Gene3D" id="3.40.50.850">
    <property type="entry name" value="Isochorismatase-like"/>
    <property type="match status" value="1"/>
</dbReference>
<evidence type="ECO:0000259" key="1">
    <source>
        <dbReference type="Pfam" id="PF00857"/>
    </source>
</evidence>
<keyword evidence="2" id="KW-0378">Hydrolase</keyword>
<sequence>MNSHIAPDYNKCILLTIDMQNDFVMPGSIAEVTGSHEIVPRLKKVLETCRERNIPIIHVIRLYKEDASNVDLCRKALIASGAKIVLPDTKGAELVKELLPESSSFTMDYDTLLKGEVQEIANNEWILYKSRWGAFYNTILEDFLKERQIDTIVFTGCNFPNCPRTSIYEASERDFKIAMLSDLVSGVYEKGMTELKNIGVEIISSENFITKIATQ</sequence>
<feature type="domain" description="Isochorismatase-like" evidence="1">
    <location>
        <begin position="13"/>
        <end position="206"/>
    </location>
</feature>
<evidence type="ECO:0000313" key="2">
    <source>
        <dbReference type="EMBL" id="MFD1630613.1"/>
    </source>
</evidence>
<dbReference type="RefSeq" id="WP_379662988.1">
    <property type="nucleotide sequence ID" value="NZ_JBHUDG010000018.1"/>
</dbReference>
<protein>
    <submittedName>
        <fullName evidence="2">Cysteine hydrolase family protein</fullName>
    </submittedName>
</protein>
<dbReference type="GO" id="GO:0016787">
    <property type="term" value="F:hydrolase activity"/>
    <property type="evidence" value="ECO:0007669"/>
    <property type="project" value="UniProtKB-KW"/>
</dbReference>
<dbReference type="Proteomes" id="UP001597118">
    <property type="component" value="Unassembled WGS sequence"/>
</dbReference>